<feature type="region of interest" description="Disordered" evidence="1">
    <location>
        <begin position="13"/>
        <end position="61"/>
    </location>
</feature>
<name>A0A3S2MTG3_ORYJA</name>
<dbReference type="EMBL" id="CM012447">
    <property type="protein sequence ID" value="RVE66503.1"/>
    <property type="molecule type" value="Genomic_DNA"/>
</dbReference>
<protein>
    <submittedName>
        <fullName evidence="2">Uncharacterized protein</fullName>
    </submittedName>
</protein>
<accession>A0A3S2MTG3</accession>
<evidence type="ECO:0000313" key="3">
    <source>
        <dbReference type="Proteomes" id="UP000283210"/>
    </source>
</evidence>
<sequence length="95" mass="10737">MIKNLAWTWVAPLLPPSPHKPAEKSERRRPRRTKRRRGERSGRAVEGIRIGEGGLGGAPVPFEECDTRTRSAFKSAVYSTTQESDTLRVQKGQFF</sequence>
<reference evidence="2 3" key="2">
    <citation type="submission" date="2019-01" db="EMBL/GenBank/DDBJ databases">
        <title>A chromosome length genome reference of the Java medaka (oryzias javanicus).</title>
        <authorList>
            <person name="Herpin A."/>
            <person name="Takehana Y."/>
            <person name="Naruse K."/>
            <person name="Ansai S."/>
            <person name="Kawaguchi M."/>
        </authorList>
    </citation>
    <scope>NUCLEOTIDE SEQUENCE [LARGE SCALE GENOMIC DNA]</scope>
    <source>
        <strain evidence="2">RS831</strain>
        <tissue evidence="2">Whole body</tissue>
    </source>
</reference>
<keyword evidence="3" id="KW-1185">Reference proteome</keyword>
<feature type="compositionally biased region" description="Basic residues" evidence="1">
    <location>
        <begin position="27"/>
        <end position="38"/>
    </location>
</feature>
<dbReference type="AlphaFoldDB" id="A0A3S2MTG3"/>
<organism evidence="2 3">
    <name type="scientific">Oryzias javanicus</name>
    <name type="common">Javanese ricefish</name>
    <name type="synonym">Aplocheilus javanicus</name>
    <dbReference type="NCBI Taxonomy" id="123683"/>
    <lineage>
        <taxon>Eukaryota</taxon>
        <taxon>Metazoa</taxon>
        <taxon>Chordata</taxon>
        <taxon>Craniata</taxon>
        <taxon>Vertebrata</taxon>
        <taxon>Euteleostomi</taxon>
        <taxon>Actinopterygii</taxon>
        <taxon>Neopterygii</taxon>
        <taxon>Teleostei</taxon>
        <taxon>Neoteleostei</taxon>
        <taxon>Acanthomorphata</taxon>
        <taxon>Ovalentaria</taxon>
        <taxon>Atherinomorphae</taxon>
        <taxon>Beloniformes</taxon>
        <taxon>Adrianichthyidae</taxon>
        <taxon>Oryziinae</taxon>
        <taxon>Oryzias</taxon>
    </lineage>
</organism>
<evidence type="ECO:0000256" key="1">
    <source>
        <dbReference type="SAM" id="MobiDB-lite"/>
    </source>
</evidence>
<gene>
    <name evidence="2" type="ORF">OJAV_G00107900</name>
</gene>
<evidence type="ECO:0000313" key="2">
    <source>
        <dbReference type="EMBL" id="RVE66503.1"/>
    </source>
</evidence>
<proteinExistence type="predicted"/>
<dbReference type="Proteomes" id="UP000283210">
    <property type="component" value="Chromosome 11"/>
</dbReference>
<reference evidence="2 3" key="1">
    <citation type="submission" date="2018-11" db="EMBL/GenBank/DDBJ databases">
        <authorList>
            <person name="Lopez-Roques C."/>
            <person name="Donnadieu C."/>
            <person name="Bouchez O."/>
            <person name="Klopp C."/>
            <person name="Cabau C."/>
            <person name="Zahm M."/>
        </authorList>
    </citation>
    <scope>NUCLEOTIDE SEQUENCE [LARGE SCALE GENOMIC DNA]</scope>
    <source>
        <strain evidence="2">RS831</strain>
        <tissue evidence="2">Whole body</tissue>
    </source>
</reference>